<proteinExistence type="predicted"/>
<name>A0A5J5A841_9ASTE</name>
<gene>
    <name evidence="1" type="ORF">F0562_007914</name>
</gene>
<dbReference type="InterPro" id="IPR036770">
    <property type="entry name" value="Ankyrin_rpt-contain_sf"/>
</dbReference>
<dbReference type="Gene3D" id="1.25.40.20">
    <property type="entry name" value="Ankyrin repeat-containing domain"/>
    <property type="match status" value="1"/>
</dbReference>
<dbReference type="Pfam" id="PF12796">
    <property type="entry name" value="Ank_2"/>
    <property type="match status" value="2"/>
</dbReference>
<dbReference type="Proteomes" id="UP000325577">
    <property type="component" value="Linkage Group LG3"/>
</dbReference>
<reference evidence="1 2" key="1">
    <citation type="submission" date="2019-09" db="EMBL/GenBank/DDBJ databases">
        <title>A chromosome-level genome assembly of the Chinese tupelo Nyssa sinensis.</title>
        <authorList>
            <person name="Yang X."/>
            <person name="Kang M."/>
            <person name="Yang Y."/>
            <person name="Xiong H."/>
            <person name="Wang M."/>
            <person name="Zhang Z."/>
            <person name="Wang Z."/>
            <person name="Wu H."/>
            <person name="Ma T."/>
            <person name="Liu J."/>
            <person name="Xi Z."/>
        </authorList>
    </citation>
    <scope>NUCLEOTIDE SEQUENCE [LARGE SCALE GENOMIC DNA]</scope>
    <source>
        <strain evidence="1">J267</strain>
        <tissue evidence="1">Leaf</tissue>
    </source>
</reference>
<evidence type="ECO:0000313" key="1">
    <source>
        <dbReference type="EMBL" id="KAA8525986.1"/>
    </source>
</evidence>
<protein>
    <submittedName>
        <fullName evidence="1">Uncharacterized protein</fullName>
    </submittedName>
</protein>
<dbReference type="SUPFAM" id="SSF48403">
    <property type="entry name" value="Ankyrin repeat"/>
    <property type="match status" value="1"/>
</dbReference>
<organism evidence="1 2">
    <name type="scientific">Nyssa sinensis</name>
    <dbReference type="NCBI Taxonomy" id="561372"/>
    <lineage>
        <taxon>Eukaryota</taxon>
        <taxon>Viridiplantae</taxon>
        <taxon>Streptophyta</taxon>
        <taxon>Embryophyta</taxon>
        <taxon>Tracheophyta</taxon>
        <taxon>Spermatophyta</taxon>
        <taxon>Magnoliopsida</taxon>
        <taxon>eudicotyledons</taxon>
        <taxon>Gunneridae</taxon>
        <taxon>Pentapetalae</taxon>
        <taxon>asterids</taxon>
        <taxon>Cornales</taxon>
        <taxon>Nyssaceae</taxon>
        <taxon>Nyssa</taxon>
    </lineage>
</organism>
<dbReference type="PANTHER" id="PTHR24128">
    <property type="entry name" value="HOMEOBOX PROTEIN WARIAI"/>
    <property type="match status" value="1"/>
</dbReference>
<accession>A0A5J5A841</accession>
<dbReference type="InterPro" id="IPR002110">
    <property type="entry name" value="Ankyrin_rpt"/>
</dbReference>
<dbReference type="OrthoDB" id="674805at2759"/>
<dbReference type="SMART" id="SM00248">
    <property type="entry name" value="ANK"/>
    <property type="match status" value="3"/>
</dbReference>
<dbReference type="EMBL" id="CM018046">
    <property type="protein sequence ID" value="KAA8525986.1"/>
    <property type="molecule type" value="Genomic_DNA"/>
</dbReference>
<dbReference type="PANTHER" id="PTHR24128:SF24">
    <property type="entry name" value="ANKYRIN REPEAT PROTEIN"/>
    <property type="match status" value="1"/>
</dbReference>
<dbReference type="AlphaFoldDB" id="A0A5J5A841"/>
<sequence>MCNSIPCSKTFPLKAGALQDKPGSPLVCASLSFLLGMDESLRQAVENGNIDALYASIRDDPYVLEKIDQIPFVGTPLHIAASAGHTHFAIEIMSLKPSFGRKLNPDGFSPVDLALQNGHYMTVRRLIELDGELLRVQGRQRITPLHYVAEKDNIYLLDEFLLACPTSIQDLTIRRETAVHIAVRNSRFEAFRVLLEWLEWEGQEEILKWQDEEGNNVLHVAAYTNQPKAYSLL</sequence>
<evidence type="ECO:0000313" key="2">
    <source>
        <dbReference type="Proteomes" id="UP000325577"/>
    </source>
</evidence>
<keyword evidence="2" id="KW-1185">Reference proteome</keyword>